<evidence type="ECO:0000256" key="9">
    <source>
        <dbReference type="PROSITE-ProRule" id="PRU00035"/>
    </source>
</evidence>
<dbReference type="PROSITE" id="PS50827">
    <property type="entry name" value="DDT"/>
    <property type="match status" value="1"/>
</dbReference>
<dbReference type="PROSITE" id="PS50016">
    <property type="entry name" value="ZF_PHD_2"/>
    <property type="match status" value="1"/>
</dbReference>
<keyword evidence="11" id="KW-0175">Coiled coil</keyword>
<dbReference type="InterPro" id="IPR018501">
    <property type="entry name" value="DDT_dom"/>
</dbReference>
<evidence type="ECO:0008006" key="18">
    <source>
        <dbReference type="Google" id="ProtNLM"/>
    </source>
</evidence>
<feature type="compositionally biased region" description="Low complexity" evidence="12">
    <location>
        <begin position="947"/>
        <end position="959"/>
    </location>
</feature>
<feature type="region of interest" description="Disordered" evidence="12">
    <location>
        <begin position="632"/>
        <end position="707"/>
    </location>
</feature>
<dbReference type="PRINTS" id="PR00503">
    <property type="entry name" value="BROMODOMAIN"/>
</dbReference>
<dbReference type="SMART" id="SM00571">
    <property type="entry name" value="DDT"/>
    <property type="match status" value="1"/>
</dbReference>
<reference evidence="16" key="1">
    <citation type="submission" date="2023-07" db="EMBL/GenBank/DDBJ databases">
        <authorList>
            <person name="Stuckert A."/>
        </authorList>
    </citation>
    <scope>NUCLEOTIDE SEQUENCE</scope>
</reference>
<dbReference type="SMART" id="SM00297">
    <property type="entry name" value="BROMO"/>
    <property type="match status" value="1"/>
</dbReference>
<dbReference type="Pfam" id="PF15613">
    <property type="entry name" value="WSD"/>
    <property type="match status" value="1"/>
</dbReference>
<evidence type="ECO:0000256" key="6">
    <source>
        <dbReference type="ARBA" id="ARBA00023117"/>
    </source>
</evidence>
<dbReference type="SUPFAM" id="SSF47370">
    <property type="entry name" value="Bromodomain"/>
    <property type="match status" value="1"/>
</dbReference>
<feature type="coiled-coil region" evidence="11">
    <location>
        <begin position="384"/>
        <end position="419"/>
    </location>
</feature>
<keyword evidence="6 9" id="KW-0103">Bromodomain</keyword>
<feature type="compositionally biased region" description="Polar residues" evidence="12">
    <location>
        <begin position="1037"/>
        <end position="1061"/>
    </location>
</feature>
<feature type="region of interest" description="Disordered" evidence="12">
    <location>
        <begin position="1400"/>
        <end position="1464"/>
    </location>
</feature>
<comment type="caution">
    <text evidence="16">The sequence shown here is derived from an EMBL/GenBank/DDBJ whole genome shotgun (WGS) entry which is preliminary data.</text>
</comment>
<dbReference type="Gene3D" id="1.20.920.10">
    <property type="entry name" value="Bromodomain-like"/>
    <property type="match status" value="1"/>
</dbReference>
<feature type="compositionally biased region" description="Acidic residues" evidence="12">
    <location>
        <begin position="666"/>
        <end position="688"/>
    </location>
</feature>
<dbReference type="SUPFAM" id="SSF57903">
    <property type="entry name" value="FYVE/PHD zinc finger"/>
    <property type="match status" value="1"/>
</dbReference>
<dbReference type="CDD" id="cd22249">
    <property type="entry name" value="UDM1_RNF168_RNF169-like"/>
    <property type="match status" value="1"/>
</dbReference>
<accession>A0ABN9LC53</accession>
<dbReference type="PANTHER" id="PTHR45915">
    <property type="entry name" value="TRANSCRIPTION INTERMEDIARY FACTOR"/>
    <property type="match status" value="1"/>
</dbReference>
<dbReference type="InterPro" id="IPR001965">
    <property type="entry name" value="Znf_PHD"/>
</dbReference>
<feature type="compositionally biased region" description="Low complexity" evidence="12">
    <location>
        <begin position="1444"/>
        <end position="1455"/>
    </location>
</feature>
<dbReference type="Pfam" id="PF00628">
    <property type="entry name" value="PHD"/>
    <property type="match status" value="1"/>
</dbReference>
<dbReference type="SMART" id="SM00249">
    <property type="entry name" value="PHD"/>
    <property type="match status" value="1"/>
</dbReference>
<evidence type="ECO:0000259" key="14">
    <source>
        <dbReference type="PROSITE" id="PS50016"/>
    </source>
</evidence>
<proteinExistence type="predicted"/>
<keyword evidence="8" id="KW-0539">Nucleus</keyword>
<evidence type="ECO:0000256" key="1">
    <source>
        <dbReference type="ARBA" id="ARBA00004123"/>
    </source>
</evidence>
<feature type="region of interest" description="Disordered" evidence="12">
    <location>
        <begin position="1035"/>
        <end position="1077"/>
    </location>
</feature>
<dbReference type="CDD" id="cd15545">
    <property type="entry name" value="PHD_BAZ2A_like"/>
    <property type="match status" value="1"/>
</dbReference>
<evidence type="ECO:0000256" key="3">
    <source>
        <dbReference type="ARBA" id="ARBA00022771"/>
    </source>
</evidence>
<dbReference type="InterPro" id="IPR019787">
    <property type="entry name" value="Znf_PHD-finger"/>
</dbReference>
<dbReference type="Pfam" id="PF00439">
    <property type="entry name" value="Bromodomain"/>
    <property type="match status" value="1"/>
</dbReference>
<feature type="compositionally biased region" description="Basic and acidic residues" evidence="12">
    <location>
        <begin position="1430"/>
        <end position="1441"/>
    </location>
</feature>
<protein>
    <recommendedName>
        <fullName evidence="18">Bromodomain adjacent to zinc finger domain protein 2B</fullName>
    </recommendedName>
</protein>
<evidence type="ECO:0000256" key="11">
    <source>
        <dbReference type="SAM" id="Coils"/>
    </source>
</evidence>
<sequence>MRDMVQSFIGASNLTCGIKDPSTEPADQAVSFRRSKLPPKGFAPHPDSRSFWPEKERIRPDILKEASVLESHISFLRISSPTGTRGDRERPLPLWIRRLLDLPPTQSSRCPVVTTVSSLLGGGVGLCHLFFSSWLVGTGVLSANQCPRVPDLLSIFPSLSKDSQQPANSNPDNDTAVAYVNHQGWTRSSLALAEIPGSSFRQRQRSWIRWSQASAFLPSFLEVVFIFPPQRGHRSTFLLSSSDSSSGAIVNRLDLVRAVRISLASTAAFRKMDSLFAIPDGVRRVLPASKATIARSIRTAILEAYQVKHPGSRRFQCGTSQGFRRRLCKAATWSSIHTFRRTTADSSLGRRILQAAVEKEMRRQQAVLLKHQERERRRQHIMLLKAVEARKKAEERERLKQEKQDEKRLNKERKLEQRRLELELAKELKKPTEDMCLADQKPLPELRRIPGLILSGSTFSNCLMVVQFLRNFGKVLNFDIHNDIPSLNVFQEGLLNIGDSLGEILDLLVRLLSAAVCDPGVPPGYKAKTALGEHLMNIGINRDNVSEILQIFMEAHFGHTDLTESLKTKSFQAHTPAEKASVFAFLVNELACSKSVVSEIDKSLDHMSNLRRDKWMVEGKLRKLRIIHAKKTGKRDSIAGPEGGEEHPSLGTPTPGRKRRRKGTDSDFDDDDEDDTDDPADEDDEEDEDKKGKKSPSCDDEDDGDQTATVEELEKQIEKLLKQQNQYRKKLFESSHSLRSMMFGQDRYRRRYWILPQCGGIFVEGMESGEGLEEMAKEKVRQRQAENIQIKEEAIESCDEKPNCVNANDREQKCLKDKDSTNLFLQKPGSFSKLSKLLEVAKMPSDMDLITLKPSVSPNGCPVPFQNNARSTPINLQASTSQCHPEKTDLNPFSAVLSGHGKFYNSPIIPNEQLLKTLTDKSRQWFSLLPRTPCDDMSITHVEYSTSLASTSQSQQPSQSPSPVPSPVMTSSALQNSLGLSPFTMSPLQIKHGLPLMGLQFCGWPSPIVPGNLPFPSPMPSPMPSLGLGMSEGNGHTFITPNTHAGKSESPVPQSDKSVCTPSPAVELPKQVDFPSPRPIPEEMQFGWWRITDLEDLKSLLKVFNLRGVREKSLQKQIQKHLDYITQACLKNKDPIIDTRGQEHGEITRDVVENWCMEDHEMEVDIAILQQVEDLERRVASASLQGWMCPELDSEREDLVYHEHKPLAKWHKEHDGDHTGDEGRNSCAIERKSDNPLDIAVTRLTDLERNIERRYLKSPLSTTIQIKLDNVGTVTVPAPAPSISGDGDGTEDDIAPGLKIWRKALSEARSAAQVSLCIQQLQKSIAWEKSIMKVYCQLCRKGDNEELLLLCDGCDKGCHTYCHRPKITAIPEGDWFCPACIAKASGHTLKMKKANLKVKKNSEAKKGKKVSADAEDEDPTVATGGSSKKGSKDSKKRKSDENNASPAKQESSPASKKPKSSTKDDSKDLALFIILSEMESHADAWPFLLPVNLKLVPGYKKVIKKPMDFATIRRKAEQWPAFALDVRLVFNNCETFNEDDSEIGRAGHKMRIHFEKRWTEIFNMS</sequence>
<keyword evidence="2" id="KW-0479">Metal-binding</keyword>
<evidence type="ECO:0000313" key="17">
    <source>
        <dbReference type="Proteomes" id="UP001176940"/>
    </source>
</evidence>
<name>A0ABN9LC53_9NEOB</name>
<keyword evidence="7" id="KW-0804">Transcription</keyword>
<dbReference type="InterPro" id="IPR036427">
    <property type="entry name" value="Bromodomain-like_sf"/>
</dbReference>
<evidence type="ECO:0000256" key="8">
    <source>
        <dbReference type="ARBA" id="ARBA00023242"/>
    </source>
</evidence>
<dbReference type="InterPro" id="IPR001487">
    <property type="entry name" value="Bromodomain"/>
</dbReference>
<evidence type="ECO:0000256" key="10">
    <source>
        <dbReference type="PROSITE-ProRule" id="PRU00146"/>
    </source>
</evidence>
<dbReference type="PROSITE" id="PS50014">
    <property type="entry name" value="BROMODOMAIN_2"/>
    <property type="match status" value="1"/>
</dbReference>
<dbReference type="InterPro" id="IPR011011">
    <property type="entry name" value="Znf_FYVE_PHD"/>
</dbReference>
<evidence type="ECO:0000259" key="13">
    <source>
        <dbReference type="PROSITE" id="PS50014"/>
    </source>
</evidence>
<feature type="domain" description="DDT" evidence="15">
    <location>
        <begin position="456"/>
        <end position="521"/>
    </location>
</feature>
<evidence type="ECO:0000259" key="15">
    <source>
        <dbReference type="PROSITE" id="PS50827"/>
    </source>
</evidence>
<feature type="domain" description="Bromo" evidence="13">
    <location>
        <begin position="1479"/>
        <end position="1544"/>
    </location>
</feature>
<feature type="region of interest" description="Disordered" evidence="12">
    <location>
        <begin position="947"/>
        <end position="972"/>
    </location>
</feature>
<keyword evidence="17" id="KW-1185">Reference proteome</keyword>
<keyword evidence="3 10" id="KW-0863">Zinc-finger</keyword>
<dbReference type="Gene3D" id="3.30.40.10">
    <property type="entry name" value="Zinc/RING finger domain, C3HC4 (zinc finger)"/>
    <property type="match status" value="1"/>
</dbReference>
<feature type="domain" description="PHD-type" evidence="14">
    <location>
        <begin position="1333"/>
        <end position="1383"/>
    </location>
</feature>
<evidence type="ECO:0000256" key="7">
    <source>
        <dbReference type="ARBA" id="ARBA00023163"/>
    </source>
</evidence>
<keyword evidence="5" id="KW-0805">Transcription regulation</keyword>
<dbReference type="InterPro" id="IPR028941">
    <property type="entry name" value="WHIM2_dom"/>
</dbReference>
<keyword evidence="4" id="KW-0862">Zinc</keyword>
<gene>
    <name evidence="16" type="ORF">RIMI_LOCUS6687337</name>
</gene>
<dbReference type="InterPro" id="IPR013083">
    <property type="entry name" value="Znf_RING/FYVE/PHD"/>
</dbReference>
<evidence type="ECO:0000313" key="16">
    <source>
        <dbReference type="EMBL" id="CAJ0936239.1"/>
    </source>
</evidence>
<evidence type="ECO:0000256" key="5">
    <source>
        <dbReference type="ARBA" id="ARBA00023015"/>
    </source>
</evidence>
<comment type="subcellular location">
    <subcellularLocation>
        <location evidence="1">Nucleus</location>
    </subcellularLocation>
</comment>
<evidence type="ECO:0000256" key="4">
    <source>
        <dbReference type="ARBA" id="ARBA00022833"/>
    </source>
</evidence>
<evidence type="ECO:0000256" key="12">
    <source>
        <dbReference type="SAM" id="MobiDB-lite"/>
    </source>
</evidence>
<dbReference type="Proteomes" id="UP001176940">
    <property type="component" value="Unassembled WGS sequence"/>
</dbReference>
<organism evidence="16 17">
    <name type="scientific">Ranitomeya imitator</name>
    <name type="common">mimic poison frog</name>
    <dbReference type="NCBI Taxonomy" id="111125"/>
    <lineage>
        <taxon>Eukaryota</taxon>
        <taxon>Metazoa</taxon>
        <taxon>Chordata</taxon>
        <taxon>Craniata</taxon>
        <taxon>Vertebrata</taxon>
        <taxon>Euteleostomi</taxon>
        <taxon>Amphibia</taxon>
        <taxon>Batrachia</taxon>
        <taxon>Anura</taxon>
        <taxon>Neobatrachia</taxon>
        <taxon>Hyloidea</taxon>
        <taxon>Dendrobatidae</taxon>
        <taxon>Dendrobatinae</taxon>
        <taxon>Ranitomeya</taxon>
    </lineage>
</organism>
<dbReference type="PANTHER" id="PTHR45915:SF1">
    <property type="entry name" value="BROMODOMAIN ADJACENT TO ZINC FINGER DOMAIN PROTEIN 2B"/>
    <property type="match status" value="1"/>
</dbReference>
<evidence type="ECO:0000256" key="2">
    <source>
        <dbReference type="ARBA" id="ARBA00022723"/>
    </source>
</evidence>
<dbReference type="EMBL" id="CAUEEQ010012213">
    <property type="protein sequence ID" value="CAJ0936239.1"/>
    <property type="molecule type" value="Genomic_DNA"/>
</dbReference>
<dbReference type="Pfam" id="PF02791">
    <property type="entry name" value="DDT"/>
    <property type="match status" value="1"/>
</dbReference>